<organism evidence="2 3">
    <name type="scientific">Bifidobacterium longum subsp. longum 2-2B</name>
    <dbReference type="NCBI Taxonomy" id="1161745"/>
    <lineage>
        <taxon>Bacteria</taxon>
        <taxon>Bacillati</taxon>
        <taxon>Actinomycetota</taxon>
        <taxon>Actinomycetes</taxon>
        <taxon>Bifidobacteriales</taxon>
        <taxon>Bifidobacteriaceae</taxon>
        <taxon>Bifidobacterium</taxon>
    </lineage>
</organism>
<accession>A0AAV3FLA8</accession>
<dbReference type="Proteomes" id="UP000005929">
    <property type="component" value="Unassembled WGS sequence"/>
</dbReference>
<evidence type="ECO:0000313" key="2">
    <source>
        <dbReference type="EMBL" id="EIJ25230.1"/>
    </source>
</evidence>
<keyword evidence="1" id="KW-0472">Membrane</keyword>
<dbReference type="AlphaFoldDB" id="A0AAV3FLA8"/>
<reference evidence="2 3" key="1">
    <citation type="journal article" date="2013" name="Genome Announc.">
        <title>Draft Genome Sequences of Two Pairs of Human Intestinal Bifidobacterium longum subsp. longum Strains, 44B and 1-6B and 35B and 2-2B, Consecutively Isolated from Two Children after a 5-Year Time Period.</title>
        <authorList>
            <person name="Shkoporov A.N."/>
            <person name="Efimov B.A."/>
            <person name="Khokhlova E.V."/>
            <person name="Chaplin A.V."/>
            <person name="Kafarskaya L.I."/>
            <person name="Durkin A.S."/>
            <person name="McCorrison J."/>
            <person name="Torralba M."/>
            <person name="Gillis M."/>
            <person name="Sutton G."/>
            <person name="Weibel D.B."/>
            <person name="Nelson K.E."/>
            <person name="Smeianov V.V."/>
        </authorList>
    </citation>
    <scope>NUCLEOTIDE SEQUENCE [LARGE SCALE GENOMIC DNA]</scope>
    <source>
        <strain evidence="2 3">2-2B</strain>
    </source>
</reference>
<protein>
    <submittedName>
        <fullName evidence="2">Uncharacterized protein</fullName>
    </submittedName>
</protein>
<comment type="caution">
    <text evidence="2">The sequence shown here is derived from an EMBL/GenBank/DDBJ whole genome shotgun (WGS) entry which is preliminary data.</text>
</comment>
<proteinExistence type="predicted"/>
<dbReference type="RefSeq" id="WP_007058120.1">
    <property type="nucleotide sequence ID" value="NZ_AJTJ01000068.1"/>
</dbReference>
<keyword evidence="1" id="KW-0812">Transmembrane</keyword>
<gene>
    <name evidence="2" type="ORF">HMPREF1315_0818</name>
</gene>
<evidence type="ECO:0000313" key="3">
    <source>
        <dbReference type="Proteomes" id="UP000005929"/>
    </source>
</evidence>
<keyword evidence="1" id="KW-1133">Transmembrane helix</keyword>
<evidence type="ECO:0000256" key="1">
    <source>
        <dbReference type="SAM" id="Phobius"/>
    </source>
</evidence>
<dbReference type="EMBL" id="AJTJ01000068">
    <property type="protein sequence ID" value="EIJ25230.1"/>
    <property type="molecule type" value="Genomic_DNA"/>
</dbReference>
<feature type="transmembrane region" description="Helical" evidence="1">
    <location>
        <begin position="6"/>
        <end position="28"/>
    </location>
</feature>
<name>A0AAV3FLA8_BIFLL</name>
<feature type="transmembrane region" description="Helical" evidence="1">
    <location>
        <begin position="40"/>
        <end position="58"/>
    </location>
</feature>
<sequence length="69" mass="7906">MTVTHPVTLAMLLWTGIALLTFLLMSVWTDNPQHRSTYRHWAVAYLAALIVFIAIFYSEGTLWPFSSSF</sequence>